<proteinExistence type="predicted"/>
<reference evidence="1 2" key="1">
    <citation type="submission" date="2018-04" db="EMBL/GenBank/DDBJ databases">
        <title>Genomic Encyclopedia of Archaeal and Bacterial Type Strains, Phase II (KMG-II): from individual species to whole genera.</title>
        <authorList>
            <person name="Goeker M."/>
        </authorList>
    </citation>
    <scope>NUCLEOTIDE SEQUENCE [LARGE SCALE GENOMIC DNA]</scope>
    <source>
        <strain evidence="1 2">DSM 45169</strain>
    </source>
</reference>
<gene>
    <name evidence="1" type="ORF">C8J48_2056</name>
</gene>
<dbReference type="OrthoDB" id="2990774at2"/>
<dbReference type="RefSeq" id="WP_107726427.1">
    <property type="nucleotide sequence ID" value="NZ_PZZP01000001.1"/>
</dbReference>
<name>A0A2T4ZC29_9BACL</name>
<sequence>MKVTSVFLNIKEEDFELYEEQLTKMGWNKIGGQPIFRKIYAGTEVEVKEHVPTFSADVYLTVSARNSEGITFETIHAILEELRQADKTSDE</sequence>
<comment type="caution">
    <text evidence="1">The sequence shown here is derived from an EMBL/GenBank/DDBJ whole genome shotgun (WGS) entry which is preliminary data.</text>
</comment>
<dbReference type="AlphaFoldDB" id="A0A2T4ZC29"/>
<dbReference type="EMBL" id="PZZP01000001">
    <property type="protein sequence ID" value="PTM59435.1"/>
    <property type="molecule type" value="Genomic_DNA"/>
</dbReference>
<evidence type="ECO:0000313" key="2">
    <source>
        <dbReference type="Proteomes" id="UP000241639"/>
    </source>
</evidence>
<protein>
    <submittedName>
        <fullName evidence="1">Uncharacterized protein</fullName>
    </submittedName>
</protein>
<keyword evidence="2" id="KW-1185">Reference proteome</keyword>
<organism evidence="1 2">
    <name type="scientific">Desmospora activa DSM 45169</name>
    <dbReference type="NCBI Taxonomy" id="1121389"/>
    <lineage>
        <taxon>Bacteria</taxon>
        <taxon>Bacillati</taxon>
        <taxon>Bacillota</taxon>
        <taxon>Bacilli</taxon>
        <taxon>Bacillales</taxon>
        <taxon>Thermoactinomycetaceae</taxon>
        <taxon>Desmospora</taxon>
    </lineage>
</organism>
<accession>A0A2T4ZC29</accession>
<dbReference type="Proteomes" id="UP000241639">
    <property type="component" value="Unassembled WGS sequence"/>
</dbReference>
<evidence type="ECO:0000313" key="1">
    <source>
        <dbReference type="EMBL" id="PTM59435.1"/>
    </source>
</evidence>